<reference evidence="5 6" key="1">
    <citation type="journal article" date="2010" name="Nature">
        <title>Genome sequence of the palaeopolyploid soybean.</title>
        <authorList>
            <person name="Schmutz J."/>
            <person name="Cannon S.B."/>
            <person name="Schlueter J."/>
            <person name="Ma J."/>
            <person name="Mitros T."/>
            <person name="Nelson W."/>
            <person name="Hyten D.L."/>
            <person name="Song Q."/>
            <person name="Thelen J.J."/>
            <person name="Cheng J."/>
            <person name="Xu D."/>
            <person name="Hellsten U."/>
            <person name="May G.D."/>
            <person name="Yu Y."/>
            <person name="Sakurai T."/>
            <person name="Umezawa T."/>
            <person name="Bhattacharyya M.K."/>
            <person name="Sandhu D."/>
            <person name="Valliyodan B."/>
            <person name="Lindquist E."/>
            <person name="Peto M."/>
            <person name="Grant D."/>
            <person name="Shu S."/>
            <person name="Goodstein D."/>
            <person name="Barry K."/>
            <person name="Futrell-Griggs M."/>
            <person name="Abernathy B."/>
            <person name="Du J."/>
            <person name="Tian Z."/>
            <person name="Zhu L."/>
            <person name="Gill N."/>
            <person name="Joshi T."/>
            <person name="Libault M."/>
            <person name="Sethuraman A."/>
            <person name="Zhang X.-C."/>
            <person name="Shinozaki K."/>
            <person name="Nguyen H.T."/>
            <person name="Wing R.A."/>
            <person name="Cregan P."/>
            <person name="Specht J."/>
            <person name="Grimwood J."/>
            <person name="Rokhsar D."/>
            <person name="Stacey G."/>
            <person name="Shoemaker R.C."/>
            <person name="Jackson S.A."/>
        </authorList>
    </citation>
    <scope>NUCLEOTIDE SEQUENCE</scope>
    <source>
        <strain evidence="6">cv. Williams 82</strain>
        <tissue evidence="5">Callus</tissue>
    </source>
</reference>
<comment type="catalytic activity">
    <reaction evidence="1">
        <text>ATP + H2O = ADP + phosphate + H(+)</text>
        <dbReference type="Rhea" id="RHEA:13065"/>
        <dbReference type="ChEBI" id="CHEBI:15377"/>
        <dbReference type="ChEBI" id="CHEBI:15378"/>
        <dbReference type="ChEBI" id="CHEBI:30616"/>
        <dbReference type="ChEBI" id="CHEBI:43474"/>
        <dbReference type="ChEBI" id="CHEBI:456216"/>
        <dbReference type="EC" id="5.6.2.3"/>
    </reaction>
</comment>
<evidence type="ECO:0000256" key="1">
    <source>
        <dbReference type="RuleBase" id="RU363044"/>
    </source>
</evidence>
<dbReference type="GO" id="GO:0006310">
    <property type="term" value="P:DNA recombination"/>
    <property type="evidence" value="ECO:0007669"/>
    <property type="project" value="UniProtKB-KW"/>
</dbReference>
<dbReference type="InterPro" id="IPR027417">
    <property type="entry name" value="P-loop_NTPase"/>
</dbReference>
<evidence type="ECO:0000313" key="6">
    <source>
        <dbReference type="EnsemblPlants" id="KRH08220"/>
    </source>
</evidence>
<reference evidence="6" key="2">
    <citation type="submission" date="2018-02" db="UniProtKB">
        <authorList>
            <consortium name="EnsemblPlants"/>
        </authorList>
    </citation>
    <scope>IDENTIFICATION</scope>
    <source>
        <strain evidence="6">Williams 82</strain>
    </source>
</reference>
<evidence type="ECO:0000313" key="7">
    <source>
        <dbReference type="Proteomes" id="UP000008827"/>
    </source>
</evidence>
<feature type="region of interest" description="Disordered" evidence="2">
    <location>
        <begin position="1"/>
        <end position="41"/>
    </location>
</feature>
<comment type="cofactor">
    <cofactor evidence="1">
        <name>Mg(2+)</name>
        <dbReference type="ChEBI" id="CHEBI:18420"/>
    </cofactor>
</comment>
<dbReference type="GO" id="GO:0043139">
    <property type="term" value="F:5'-3' DNA helicase activity"/>
    <property type="evidence" value="ECO:0007669"/>
    <property type="project" value="UniProtKB-EC"/>
</dbReference>
<dbReference type="Gramene" id="KRH08220">
    <property type="protein sequence ID" value="KRH08220"/>
    <property type="gene ID" value="GLYMA_16G136700"/>
</dbReference>
<dbReference type="GO" id="GO:0000723">
    <property type="term" value="P:telomere maintenance"/>
    <property type="evidence" value="ECO:0007669"/>
    <property type="project" value="InterPro"/>
</dbReference>
<dbReference type="Gene3D" id="3.40.50.300">
    <property type="entry name" value="P-loop containing nucleotide triphosphate hydrolases"/>
    <property type="match status" value="1"/>
</dbReference>
<accession>A0A0R0FQD5</accession>
<keyword evidence="1" id="KW-0547">Nucleotide-binding</keyword>
<keyword evidence="1" id="KW-0227">DNA damage</keyword>
<dbReference type="PANTHER" id="PTHR10492:SF78">
    <property type="entry name" value="ATP-DEPENDENT DNA HELICASE"/>
    <property type="match status" value="1"/>
</dbReference>
<dbReference type="EMBL" id="CM000849">
    <property type="protein sequence ID" value="KRH08220.1"/>
    <property type="molecule type" value="Genomic_DNA"/>
</dbReference>
<dbReference type="GO" id="GO:0006281">
    <property type="term" value="P:DNA repair"/>
    <property type="evidence" value="ECO:0007669"/>
    <property type="project" value="UniProtKB-KW"/>
</dbReference>
<dbReference type="Pfam" id="PF05970">
    <property type="entry name" value="PIF1"/>
    <property type="match status" value="1"/>
</dbReference>
<evidence type="ECO:0000259" key="4">
    <source>
        <dbReference type="Pfam" id="PF14214"/>
    </source>
</evidence>
<dbReference type="PANTHER" id="PTHR10492">
    <property type="match status" value="1"/>
</dbReference>
<organism evidence="5">
    <name type="scientific">Glycine max</name>
    <name type="common">Soybean</name>
    <name type="synonym">Glycine hispida</name>
    <dbReference type="NCBI Taxonomy" id="3847"/>
    <lineage>
        <taxon>Eukaryota</taxon>
        <taxon>Viridiplantae</taxon>
        <taxon>Streptophyta</taxon>
        <taxon>Embryophyta</taxon>
        <taxon>Tracheophyta</taxon>
        <taxon>Spermatophyta</taxon>
        <taxon>Magnoliopsida</taxon>
        <taxon>eudicotyledons</taxon>
        <taxon>Gunneridae</taxon>
        <taxon>Pentapetalae</taxon>
        <taxon>rosids</taxon>
        <taxon>fabids</taxon>
        <taxon>Fabales</taxon>
        <taxon>Fabaceae</taxon>
        <taxon>Papilionoideae</taxon>
        <taxon>50 kb inversion clade</taxon>
        <taxon>NPAAA clade</taxon>
        <taxon>indigoferoid/millettioid clade</taxon>
        <taxon>Phaseoleae</taxon>
        <taxon>Glycine</taxon>
        <taxon>Glycine subgen. Soja</taxon>
    </lineage>
</organism>
<keyword evidence="1" id="KW-0067">ATP-binding</keyword>
<dbReference type="InterPro" id="IPR025476">
    <property type="entry name" value="Helitron_helicase-like"/>
</dbReference>
<dbReference type="InterPro" id="IPR010285">
    <property type="entry name" value="DNA_helicase_pif1-like_DEAD"/>
</dbReference>
<protein>
    <recommendedName>
        <fullName evidence="1">ATP-dependent DNA helicase</fullName>
        <ecNumber evidence="1">5.6.2.3</ecNumber>
    </recommendedName>
</protein>
<dbReference type="EnsemblPlants" id="KRH08220">
    <property type="protein sequence ID" value="KRH08220"/>
    <property type="gene ID" value="GLYMA_16G136700"/>
</dbReference>
<proteinExistence type="inferred from homology"/>
<keyword evidence="7" id="KW-1185">Reference proteome</keyword>
<sequence>MDKYVERRKRRKTILQRKTQRSATNDEHHTPTNTTHDDQFVTHDISDSTNDDVNITQENINIGGAYIDIGDPVWECPHCKVMMWYDERINKDKQTQKPRFSLCCSDGKIQLPLLHEPPHPLNYLLFKYQDPKYIRMYNLMFAFTSRGIKYDTSYNTGKGPPTFRIHGQTHHLIGSLLPMPNNPPKFAQLYIYDTDNEIINRLSQNPMHDMLDEQIIIAIKDMLDHHNHYAQKFMMARDKLQSATLPDLKIKLISQRQTYGRLYNLPTTIEVAALIVGEDGYRLDIPHKDHANIHTAKRKKVTLRKYFCYRLQSRTNEPQTILHSRRLFQQWIVDGYYMIESQKLNYVRQHQQQLRVDKYINLTASNDHPETLGRDKGKRIILPSSFVGSQRYMEQLHFDSMTICGHLGFPDLFLTITCNPTWPEIQCKVTQSNLTPNNYPDIITQVFKIKLNHLMNDLKHANIFGNIIGFIYIIEWQKRGLPHAHILIFLHPSNKLPNPEDIDQIISAKIPNKRTQPELFEIVSNHMMHGPCGFANKRSPCMVNGKCIRCFPKKFHGATIVDQAGFLIYRRRNDGRTVMKNGIELDNRFVVPYNPQLLLKYKTHLNVEWCNQSTSIKYLFKYINKGSDRIRATLQNHHSTNGDHSQIQDEIQPYLDCRYVSPPEACWKIFAFPMHGRSPAVERLYFHLENQQHVYWTDDQQIVCSYGRDLTYHQYISRFVYVARKRCWQPRKQGNTISRLIWVLPSAGELFYLRMMLSTAKACFAKGFLGSDQEFISALQEVNNWGTAHYLRKLFVKLLFMNTMDRPEYTWQWMADDITFNHRKQGIHLTEKETIHLCLTEIENMLQANRRSLRDFPSMPYPIGYAPNQHHNKLIHNEMAYDKEMLAAEFNTAYHLLTDEQKTIVDIIMRVVNTQSAAVYFLYGYGGTGKTFVWTTLSSAICSNGGIPGGQITHSKFAIPVPATQNSTCNIHQGSELAELLKVTKLIVWDEAPMCHKFAFKELDKSLKDIMQNNVPFGGKIIVFGGDFRQILPIVPNGNHSDIANNEELKQFSEWLLDIGDGKIGQHNDGFSEITIPYEFLIMDYGDPIHVIVEATYPNLMDNYSNTYYLQKRVVLATKKEIVDKINDYVLSLIPNNEREYCSADSIDKSDELLNPAFALLPPEFLYSLQTSCIPNHKLKLKAEVITGPNTGNRTYIPIINMSPFESPWPFKLIKRQFPFIVSYAMTINKVKSKDELHILIHDNDGNPKNITTNVVYKEVFANL</sequence>
<keyword evidence="1" id="KW-0233">DNA recombination</keyword>
<dbReference type="GO" id="GO:0016787">
    <property type="term" value="F:hydrolase activity"/>
    <property type="evidence" value="ECO:0007669"/>
    <property type="project" value="UniProtKB-KW"/>
</dbReference>
<feature type="compositionally biased region" description="Basic residues" evidence="2">
    <location>
        <begin position="1"/>
        <end position="20"/>
    </location>
</feature>
<keyword evidence="1" id="KW-0347">Helicase</keyword>
<comment type="similarity">
    <text evidence="1">Belongs to the helicase family.</text>
</comment>
<dbReference type="SUPFAM" id="SSF52540">
    <property type="entry name" value="P-loop containing nucleoside triphosphate hydrolases"/>
    <property type="match status" value="2"/>
</dbReference>
<gene>
    <name evidence="5" type="ORF">GLYMA_16G136700</name>
</gene>
<dbReference type="AlphaFoldDB" id="A0A0R0FQD5"/>
<evidence type="ECO:0000256" key="2">
    <source>
        <dbReference type="SAM" id="MobiDB-lite"/>
    </source>
</evidence>
<dbReference type="STRING" id="3847.A0A0R0FQD5"/>
<name>A0A0R0FQD5_SOYBN</name>
<feature type="domain" description="Helitron helicase-like" evidence="4">
    <location>
        <begin position="306"/>
        <end position="488"/>
    </location>
</feature>
<dbReference type="EC" id="5.6.2.3" evidence="1"/>
<keyword evidence="1" id="KW-0378">Hydrolase</keyword>
<feature type="compositionally biased region" description="Basic and acidic residues" evidence="2">
    <location>
        <begin position="24"/>
        <end position="41"/>
    </location>
</feature>
<evidence type="ECO:0000259" key="3">
    <source>
        <dbReference type="Pfam" id="PF05970"/>
    </source>
</evidence>
<dbReference type="Pfam" id="PF14214">
    <property type="entry name" value="Helitron_like_N"/>
    <property type="match status" value="1"/>
</dbReference>
<dbReference type="GO" id="GO:0005524">
    <property type="term" value="F:ATP binding"/>
    <property type="evidence" value="ECO:0007669"/>
    <property type="project" value="UniProtKB-KW"/>
</dbReference>
<feature type="domain" description="DNA helicase Pif1-like DEAD-box helicase" evidence="3">
    <location>
        <begin position="897"/>
        <end position="1044"/>
    </location>
</feature>
<dbReference type="Proteomes" id="UP000008827">
    <property type="component" value="Chromosome 16"/>
</dbReference>
<dbReference type="InParanoid" id="A0A0R0FQD5"/>
<keyword evidence="1" id="KW-0234">DNA repair</keyword>
<reference evidence="5" key="3">
    <citation type="submission" date="2018-07" db="EMBL/GenBank/DDBJ databases">
        <title>WGS assembly of Glycine max.</title>
        <authorList>
            <person name="Schmutz J."/>
            <person name="Cannon S."/>
            <person name="Schlueter J."/>
            <person name="Ma J."/>
            <person name="Mitros T."/>
            <person name="Nelson W."/>
            <person name="Hyten D."/>
            <person name="Song Q."/>
            <person name="Thelen J."/>
            <person name="Cheng J."/>
            <person name="Xu D."/>
            <person name="Hellsten U."/>
            <person name="May G."/>
            <person name="Yu Y."/>
            <person name="Sakurai T."/>
            <person name="Umezawa T."/>
            <person name="Bhattacharyya M."/>
            <person name="Sandhu D."/>
            <person name="Valliyodan B."/>
            <person name="Lindquist E."/>
            <person name="Peto M."/>
            <person name="Grant D."/>
            <person name="Shu S."/>
            <person name="Goodstein D."/>
            <person name="Barry K."/>
            <person name="Futrell-Griggs M."/>
            <person name="Abernathy B."/>
            <person name="Du J."/>
            <person name="Tian Z."/>
            <person name="Zhu L."/>
            <person name="Gill N."/>
            <person name="Joshi T."/>
            <person name="Libault M."/>
            <person name="Sethuraman A."/>
            <person name="Zhang X."/>
            <person name="Shinozaki K."/>
            <person name="Nguyen H."/>
            <person name="Wing R."/>
            <person name="Cregan P."/>
            <person name="Specht J."/>
            <person name="Grimwood J."/>
            <person name="Rokhsar D."/>
            <person name="Stacey G."/>
            <person name="Shoemaker R."/>
            <person name="Jackson S."/>
        </authorList>
    </citation>
    <scope>NUCLEOTIDE SEQUENCE</scope>
    <source>
        <tissue evidence="5">Callus</tissue>
    </source>
</reference>
<evidence type="ECO:0000313" key="5">
    <source>
        <dbReference type="EMBL" id="KRH08220.1"/>
    </source>
</evidence>